<dbReference type="FunFam" id="1.20.1250.20:FF:000388">
    <property type="entry name" value="MFS sugar transporter, putative"/>
    <property type="match status" value="1"/>
</dbReference>
<evidence type="ECO:0000256" key="8">
    <source>
        <dbReference type="SAM" id="Phobius"/>
    </source>
</evidence>
<reference evidence="10" key="1">
    <citation type="journal article" date="2021" name="Nat. Commun.">
        <title>Genetic determinants of endophytism in the Arabidopsis root mycobiome.</title>
        <authorList>
            <person name="Mesny F."/>
            <person name="Miyauchi S."/>
            <person name="Thiergart T."/>
            <person name="Pickel B."/>
            <person name="Atanasova L."/>
            <person name="Karlsson M."/>
            <person name="Huettel B."/>
            <person name="Barry K.W."/>
            <person name="Haridas S."/>
            <person name="Chen C."/>
            <person name="Bauer D."/>
            <person name="Andreopoulos W."/>
            <person name="Pangilinan J."/>
            <person name="LaButti K."/>
            <person name="Riley R."/>
            <person name="Lipzen A."/>
            <person name="Clum A."/>
            <person name="Drula E."/>
            <person name="Henrissat B."/>
            <person name="Kohler A."/>
            <person name="Grigoriev I.V."/>
            <person name="Martin F.M."/>
            <person name="Hacquard S."/>
        </authorList>
    </citation>
    <scope>NUCLEOTIDE SEQUENCE</scope>
    <source>
        <strain evidence="10">MPI-SDFR-AT-0068</strain>
    </source>
</reference>
<proteinExistence type="inferred from homology"/>
<accession>A0A8K0WEU2</accession>
<feature type="transmembrane region" description="Helical" evidence="8">
    <location>
        <begin position="132"/>
        <end position="154"/>
    </location>
</feature>
<dbReference type="AlphaFoldDB" id="A0A8K0WEU2"/>
<feature type="transmembrane region" description="Helical" evidence="8">
    <location>
        <begin position="399"/>
        <end position="422"/>
    </location>
</feature>
<evidence type="ECO:0000256" key="1">
    <source>
        <dbReference type="ARBA" id="ARBA00004141"/>
    </source>
</evidence>
<dbReference type="FunFam" id="1.20.1250.20:FF:000451">
    <property type="entry name" value="MFS sugar transporter, putative"/>
    <property type="match status" value="1"/>
</dbReference>
<feature type="transmembrane region" description="Helical" evidence="8">
    <location>
        <begin position="32"/>
        <end position="50"/>
    </location>
</feature>
<dbReference type="GO" id="GO:0005351">
    <property type="term" value="F:carbohydrate:proton symporter activity"/>
    <property type="evidence" value="ECO:0007669"/>
    <property type="project" value="TreeGrafter"/>
</dbReference>
<keyword evidence="3 7" id="KW-0813">Transport</keyword>
<feature type="transmembrane region" description="Helical" evidence="8">
    <location>
        <begin position="235"/>
        <end position="253"/>
    </location>
</feature>
<feature type="transmembrane region" description="Helical" evidence="8">
    <location>
        <begin position="434"/>
        <end position="459"/>
    </location>
</feature>
<dbReference type="InterPro" id="IPR036259">
    <property type="entry name" value="MFS_trans_sf"/>
</dbReference>
<dbReference type="OrthoDB" id="8120565at2759"/>
<dbReference type="GO" id="GO:0016020">
    <property type="term" value="C:membrane"/>
    <property type="evidence" value="ECO:0007669"/>
    <property type="project" value="UniProtKB-SubCell"/>
</dbReference>
<comment type="caution">
    <text evidence="10">The sequence shown here is derived from an EMBL/GenBank/DDBJ whole genome shotgun (WGS) entry which is preliminary data.</text>
</comment>
<dbReference type="PROSITE" id="PS00217">
    <property type="entry name" value="SUGAR_TRANSPORT_2"/>
    <property type="match status" value="1"/>
</dbReference>
<dbReference type="InterPro" id="IPR003663">
    <property type="entry name" value="Sugar/inositol_transpt"/>
</dbReference>
<protein>
    <submittedName>
        <fullName evidence="10">General substrate transporter</fullName>
    </submittedName>
</protein>
<dbReference type="PANTHER" id="PTHR48022:SF48">
    <property type="entry name" value="SUGAR TRANSPORTER, PUTATIVE (AFU_ORTHOLOGUE AFUA_3G06730)-RELATED"/>
    <property type="match status" value="1"/>
</dbReference>
<dbReference type="Gene3D" id="1.20.1250.20">
    <property type="entry name" value="MFS general substrate transporter like domains"/>
    <property type="match status" value="2"/>
</dbReference>
<evidence type="ECO:0000259" key="9">
    <source>
        <dbReference type="PROSITE" id="PS50850"/>
    </source>
</evidence>
<organism evidence="10 11">
    <name type="scientific">Fusarium tricinctum</name>
    <dbReference type="NCBI Taxonomy" id="61284"/>
    <lineage>
        <taxon>Eukaryota</taxon>
        <taxon>Fungi</taxon>
        <taxon>Dikarya</taxon>
        <taxon>Ascomycota</taxon>
        <taxon>Pezizomycotina</taxon>
        <taxon>Sordariomycetes</taxon>
        <taxon>Hypocreomycetidae</taxon>
        <taxon>Hypocreales</taxon>
        <taxon>Nectriaceae</taxon>
        <taxon>Fusarium</taxon>
        <taxon>Fusarium tricinctum species complex</taxon>
    </lineage>
</organism>
<evidence type="ECO:0000313" key="11">
    <source>
        <dbReference type="Proteomes" id="UP000813427"/>
    </source>
</evidence>
<evidence type="ECO:0000256" key="5">
    <source>
        <dbReference type="ARBA" id="ARBA00022989"/>
    </source>
</evidence>
<sequence length="579" mass="62948">MANEVTNNEPQLNTTLNPAPTKGVWRLFRENPYIFGLSLFASLGGFLFGYDQGVVSGVLTMESFAADFPRIFLDSGFKGWFVSTLLLCAWFGSLINGPLADYLGRKGSMLLAVVVFIIGSAFQAGANTVAMLFAGRAVAGLAVGMLTMIVPMYMSEVSTPGIRGTLVVLQQLSITVGILVSYWLEYGTQYIGGHRCTPDIPYSGGTADEPTFDPRYDVGANGCTGQSEAAWRVPFALQIVPALILGIGMIFFPESPRFYLMRRKEDKGLAALAQLRRVHPDTSSLRSEYLAIKAEVLFDESMTRERFPGKKGLSLFAAQHVALVSTRPAFKRLAIGCCIMFFQQFMGCNAIIYYAPTMFAQLGLSGSTSGLLATGVYGIVNTLSTLPALFLIDKIGRRPLLMCGAAGTFISLAIVGGIIGGYGSTLTTNKSAGWVGIAFIYIYDINFSFSFAPIGWVLPAEIFNLGSRSKAMAITTSATWMCNFIIGLVTPNMLDTLGWGTYIFFAAFCFIAFFFTYFFVPETRGKSLEEMDVVFGDVAAHEEKARLIEIASSIGLRDSLPYEKDVSVKKDSATVEHLV</sequence>
<gene>
    <name evidence="10" type="ORF">BKA59DRAFT_521154</name>
</gene>
<keyword evidence="4 8" id="KW-0812">Transmembrane</keyword>
<dbReference type="Pfam" id="PF00083">
    <property type="entry name" value="Sugar_tr"/>
    <property type="match status" value="1"/>
</dbReference>
<feature type="transmembrane region" description="Helical" evidence="8">
    <location>
        <begin position="375"/>
        <end position="392"/>
    </location>
</feature>
<dbReference type="InterPro" id="IPR020846">
    <property type="entry name" value="MFS_dom"/>
</dbReference>
<evidence type="ECO:0000256" key="6">
    <source>
        <dbReference type="ARBA" id="ARBA00023136"/>
    </source>
</evidence>
<comment type="similarity">
    <text evidence="2 7">Belongs to the major facilitator superfamily. Sugar transporter (TC 2.A.1.1) family.</text>
</comment>
<dbReference type="InterPro" id="IPR005829">
    <property type="entry name" value="Sugar_transporter_CS"/>
</dbReference>
<keyword evidence="11" id="KW-1185">Reference proteome</keyword>
<dbReference type="EMBL" id="JAGPXF010000002">
    <property type="protein sequence ID" value="KAH7256026.1"/>
    <property type="molecule type" value="Genomic_DNA"/>
</dbReference>
<feature type="transmembrane region" description="Helical" evidence="8">
    <location>
        <begin position="502"/>
        <end position="520"/>
    </location>
</feature>
<evidence type="ECO:0000256" key="3">
    <source>
        <dbReference type="ARBA" id="ARBA00022448"/>
    </source>
</evidence>
<evidence type="ECO:0000256" key="2">
    <source>
        <dbReference type="ARBA" id="ARBA00010992"/>
    </source>
</evidence>
<dbReference type="PROSITE" id="PS50850">
    <property type="entry name" value="MFS"/>
    <property type="match status" value="1"/>
</dbReference>
<evidence type="ECO:0000313" key="10">
    <source>
        <dbReference type="EMBL" id="KAH7256026.1"/>
    </source>
</evidence>
<keyword evidence="6 8" id="KW-0472">Membrane</keyword>
<feature type="transmembrane region" description="Helical" evidence="8">
    <location>
        <begin position="77"/>
        <end position="95"/>
    </location>
</feature>
<dbReference type="NCBIfam" id="TIGR00879">
    <property type="entry name" value="SP"/>
    <property type="match status" value="1"/>
</dbReference>
<evidence type="ECO:0000256" key="4">
    <source>
        <dbReference type="ARBA" id="ARBA00022692"/>
    </source>
</evidence>
<dbReference type="SUPFAM" id="SSF103473">
    <property type="entry name" value="MFS general substrate transporter"/>
    <property type="match status" value="1"/>
</dbReference>
<comment type="subcellular location">
    <subcellularLocation>
        <location evidence="1">Membrane</location>
        <topology evidence="1">Multi-pass membrane protein</topology>
    </subcellularLocation>
</comment>
<name>A0A8K0WEU2_9HYPO</name>
<dbReference type="InterPro" id="IPR005828">
    <property type="entry name" value="MFS_sugar_transport-like"/>
</dbReference>
<keyword evidence="5 8" id="KW-1133">Transmembrane helix</keyword>
<dbReference type="PANTHER" id="PTHR48022">
    <property type="entry name" value="PLASTIDIC GLUCOSE TRANSPORTER 4"/>
    <property type="match status" value="1"/>
</dbReference>
<dbReference type="PRINTS" id="PR00171">
    <property type="entry name" value="SUGRTRNSPORT"/>
</dbReference>
<evidence type="ECO:0000256" key="7">
    <source>
        <dbReference type="RuleBase" id="RU003346"/>
    </source>
</evidence>
<feature type="transmembrane region" description="Helical" evidence="8">
    <location>
        <begin position="333"/>
        <end position="355"/>
    </location>
</feature>
<dbReference type="InterPro" id="IPR050360">
    <property type="entry name" value="MFS_Sugar_Transporters"/>
</dbReference>
<dbReference type="Proteomes" id="UP000813427">
    <property type="component" value="Unassembled WGS sequence"/>
</dbReference>
<feature type="transmembrane region" description="Helical" evidence="8">
    <location>
        <begin position="107"/>
        <end position="126"/>
    </location>
</feature>
<dbReference type="PROSITE" id="PS00216">
    <property type="entry name" value="SUGAR_TRANSPORT_1"/>
    <property type="match status" value="1"/>
</dbReference>
<feature type="transmembrane region" description="Helical" evidence="8">
    <location>
        <begin position="166"/>
        <end position="184"/>
    </location>
</feature>
<feature type="transmembrane region" description="Helical" evidence="8">
    <location>
        <begin position="471"/>
        <end position="490"/>
    </location>
</feature>
<feature type="domain" description="Major facilitator superfamily (MFS) profile" evidence="9">
    <location>
        <begin position="37"/>
        <end position="524"/>
    </location>
</feature>